<dbReference type="Proteomes" id="UP000015347">
    <property type="component" value="Unassembled WGS sequence"/>
</dbReference>
<protein>
    <submittedName>
        <fullName evidence="1">Uncharacterized protein</fullName>
    </submittedName>
</protein>
<sequence length="111" mass="12978">MPSGIWHRSEYEKLTTYDGETWEQNPAVFLCHQKDGCLCGGWLLTHDPRELLALRLHRQDVAPETFEYNSDVEVFASGKEAHDHGVRDLDQPSREAWRNMEGLKRLRIRET</sequence>
<name>S9Q9T2_9RHOB</name>
<gene>
    <name evidence="1" type="ORF">Salmuc_03447</name>
</gene>
<organism evidence="1 2">
    <name type="scientific">Salipiger mucosus DSM 16094</name>
    <dbReference type="NCBI Taxonomy" id="1123237"/>
    <lineage>
        <taxon>Bacteria</taxon>
        <taxon>Pseudomonadati</taxon>
        <taxon>Pseudomonadota</taxon>
        <taxon>Alphaproteobacteria</taxon>
        <taxon>Rhodobacterales</taxon>
        <taxon>Roseobacteraceae</taxon>
        <taxon>Salipiger</taxon>
    </lineage>
</organism>
<dbReference type="eggNOG" id="ENOG50335IA">
    <property type="taxonomic scope" value="Bacteria"/>
</dbReference>
<evidence type="ECO:0000313" key="2">
    <source>
        <dbReference type="Proteomes" id="UP000015347"/>
    </source>
</evidence>
<proteinExistence type="predicted"/>
<keyword evidence="2" id="KW-1185">Reference proteome</keyword>
<evidence type="ECO:0000313" key="1">
    <source>
        <dbReference type="EMBL" id="EPX78101.1"/>
    </source>
</evidence>
<accession>S9Q9T2</accession>
<reference evidence="2" key="1">
    <citation type="journal article" date="2014" name="Stand. Genomic Sci.">
        <title>Genome sequence of the exopolysaccharide-producing Salipiger mucosus type strain (DSM 16094(T)), a moderately halophilic member of the Roseobacter clade.</title>
        <authorList>
            <person name="Riedel T."/>
            <person name="Spring S."/>
            <person name="Fiebig A."/>
            <person name="Petersen J."/>
            <person name="Kyrpides N.C."/>
            <person name="Goker M."/>
            <person name="Klenk H.P."/>
        </authorList>
    </citation>
    <scope>NUCLEOTIDE SEQUENCE [LARGE SCALE GENOMIC DNA]</scope>
    <source>
        <strain evidence="2">DSM 16094</strain>
    </source>
</reference>
<dbReference type="HOGENOM" id="CLU_151268_0_0_5"/>
<dbReference type="Pfam" id="PF19800">
    <property type="entry name" value="DUF6283"/>
    <property type="match status" value="1"/>
</dbReference>
<dbReference type="EMBL" id="APVH01000042">
    <property type="protein sequence ID" value="EPX78101.1"/>
    <property type="molecule type" value="Genomic_DNA"/>
</dbReference>
<dbReference type="AlphaFoldDB" id="S9Q9T2"/>
<comment type="caution">
    <text evidence="1">The sequence shown here is derived from an EMBL/GenBank/DDBJ whole genome shotgun (WGS) entry which is preliminary data.</text>
</comment>
<dbReference type="InterPro" id="IPR046250">
    <property type="entry name" value="DUF6283"/>
</dbReference>